<gene>
    <name evidence="1" type="ORF">POTOM_022651</name>
</gene>
<reference evidence="1" key="1">
    <citation type="journal article" date="2020" name="bioRxiv">
        <title>Hybrid origin of Populus tomentosa Carr. identified through genome sequencing and phylogenomic analysis.</title>
        <authorList>
            <person name="An X."/>
            <person name="Gao K."/>
            <person name="Chen Z."/>
            <person name="Li J."/>
            <person name="Yang X."/>
            <person name="Yang X."/>
            <person name="Zhou J."/>
            <person name="Guo T."/>
            <person name="Zhao T."/>
            <person name="Huang S."/>
            <person name="Miao D."/>
            <person name="Khan W.U."/>
            <person name="Rao P."/>
            <person name="Ye M."/>
            <person name="Lei B."/>
            <person name="Liao W."/>
            <person name="Wang J."/>
            <person name="Ji L."/>
            <person name="Li Y."/>
            <person name="Guo B."/>
            <person name="Mustafa N.S."/>
            <person name="Li S."/>
            <person name="Yun Q."/>
            <person name="Keller S.R."/>
            <person name="Mao J."/>
            <person name="Zhang R."/>
            <person name="Strauss S.H."/>
        </authorList>
    </citation>
    <scope>NUCLEOTIDE SEQUENCE</scope>
    <source>
        <strain evidence="1">GM15</strain>
        <tissue evidence="1">Leaf</tissue>
    </source>
</reference>
<sequence length="130" mass="14636">MTLTKSIAEHQTNGGLFKALLCLDPHHFLDVNMDLFFFFTNSETNILVLEQKSGVACLLCVQVLSIVSRLVGCVWERNWNLCCGFQIQQVGLENCGECGYDSWIDSSAFVDGLDASNRFCYAQDRFFSLC</sequence>
<accession>A0A8X7ZRY9</accession>
<name>A0A8X7ZRY9_POPTO</name>
<comment type="caution">
    <text evidence="1">The sequence shown here is derived from an EMBL/GenBank/DDBJ whole genome shotgun (WGS) entry which is preliminary data.</text>
</comment>
<dbReference type="Proteomes" id="UP000886885">
    <property type="component" value="Chromosome 6A"/>
</dbReference>
<organism evidence="1 2">
    <name type="scientific">Populus tomentosa</name>
    <name type="common">Chinese white poplar</name>
    <dbReference type="NCBI Taxonomy" id="118781"/>
    <lineage>
        <taxon>Eukaryota</taxon>
        <taxon>Viridiplantae</taxon>
        <taxon>Streptophyta</taxon>
        <taxon>Embryophyta</taxon>
        <taxon>Tracheophyta</taxon>
        <taxon>Spermatophyta</taxon>
        <taxon>Magnoliopsida</taxon>
        <taxon>eudicotyledons</taxon>
        <taxon>Gunneridae</taxon>
        <taxon>Pentapetalae</taxon>
        <taxon>rosids</taxon>
        <taxon>fabids</taxon>
        <taxon>Malpighiales</taxon>
        <taxon>Salicaceae</taxon>
        <taxon>Saliceae</taxon>
        <taxon>Populus</taxon>
    </lineage>
</organism>
<keyword evidence="2" id="KW-1185">Reference proteome</keyword>
<proteinExistence type="predicted"/>
<evidence type="ECO:0000313" key="2">
    <source>
        <dbReference type="Proteomes" id="UP000886885"/>
    </source>
</evidence>
<protein>
    <submittedName>
        <fullName evidence="1">Uncharacterized protein</fullName>
    </submittedName>
</protein>
<evidence type="ECO:0000313" key="1">
    <source>
        <dbReference type="EMBL" id="KAG6771303.1"/>
    </source>
</evidence>
<dbReference type="AlphaFoldDB" id="A0A8X7ZRY9"/>
<dbReference type="EMBL" id="JAAWWB010000011">
    <property type="protein sequence ID" value="KAG6771303.1"/>
    <property type="molecule type" value="Genomic_DNA"/>
</dbReference>